<dbReference type="RefSeq" id="WP_261695582.1">
    <property type="nucleotide sequence ID" value="NZ_CP104694.1"/>
</dbReference>
<keyword evidence="3" id="KW-1185">Reference proteome</keyword>
<proteinExistence type="predicted"/>
<feature type="signal peptide" evidence="1">
    <location>
        <begin position="1"/>
        <end position="20"/>
    </location>
</feature>
<evidence type="ECO:0000313" key="2">
    <source>
        <dbReference type="EMBL" id="UXI68624.1"/>
    </source>
</evidence>
<reference evidence="2" key="1">
    <citation type="submission" date="2022-09" db="EMBL/GenBank/DDBJ databases">
        <title>Tahibacter sp. nov., isolated from a fresh water.</title>
        <authorList>
            <person name="Baek J.H."/>
            <person name="Lee J.K."/>
            <person name="Kim J.M."/>
            <person name="Jeon C.O."/>
        </authorList>
    </citation>
    <scope>NUCLEOTIDE SEQUENCE</scope>
    <source>
        <strain evidence="2">W38</strain>
    </source>
</reference>
<feature type="chain" id="PRO_5045386408" description="Polymer-forming protein" evidence="1">
    <location>
        <begin position="21"/>
        <end position="219"/>
    </location>
</feature>
<organism evidence="2 3">
    <name type="scientific">Tahibacter amnicola</name>
    <dbReference type="NCBI Taxonomy" id="2976241"/>
    <lineage>
        <taxon>Bacteria</taxon>
        <taxon>Pseudomonadati</taxon>
        <taxon>Pseudomonadota</taxon>
        <taxon>Gammaproteobacteria</taxon>
        <taxon>Lysobacterales</taxon>
        <taxon>Rhodanobacteraceae</taxon>
        <taxon>Tahibacter</taxon>
    </lineage>
</organism>
<sequence length="219" mass="22367">MTIRALVLALAAALSTAAMAGVTGPDIDKVNGSIRIESGQAGGDLETVNGSVTLGDNAKADAIETVNGEVTLGDDASADSLETVNGGITIGQRTTVRHSVEAVNGSIEARRGADIGGDVSNVNGHIDIDAARVKGRVETVAGDIDIRADSHIQGGILVEKPSGFNWGKQKTPRIVIGPNAVVEGRLDFRREVELYVSDTAKVGAISGATAKPFSGASPK</sequence>
<evidence type="ECO:0000313" key="3">
    <source>
        <dbReference type="Proteomes" id="UP001064632"/>
    </source>
</evidence>
<keyword evidence="1" id="KW-0732">Signal</keyword>
<dbReference type="Proteomes" id="UP001064632">
    <property type="component" value="Chromosome"/>
</dbReference>
<dbReference type="SUPFAM" id="SSF51161">
    <property type="entry name" value="Trimeric LpxA-like enzymes"/>
    <property type="match status" value="1"/>
</dbReference>
<gene>
    <name evidence="2" type="ORF">N4264_02945</name>
</gene>
<protein>
    <recommendedName>
        <fullName evidence="4">Polymer-forming protein</fullName>
    </recommendedName>
</protein>
<evidence type="ECO:0000256" key="1">
    <source>
        <dbReference type="SAM" id="SignalP"/>
    </source>
</evidence>
<accession>A0ABY6BFI0</accession>
<name>A0ABY6BFI0_9GAMM</name>
<dbReference type="InterPro" id="IPR011004">
    <property type="entry name" value="Trimer_LpxA-like_sf"/>
</dbReference>
<dbReference type="EMBL" id="CP104694">
    <property type="protein sequence ID" value="UXI68624.1"/>
    <property type="molecule type" value="Genomic_DNA"/>
</dbReference>
<evidence type="ECO:0008006" key="4">
    <source>
        <dbReference type="Google" id="ProtNLM"/>
    </source>
</evidence>